<feature type="transmembrane region" description="Helical" evidence="4">
    <location>
        <begin position="261"/>
        <end position="285"/>
    </location>
</feature>
<keyword evidence="4" id="KW-0472">Membrane</keyword>
<reference evidence="5" key="2">
    <citation type="submission" date="2015-06" db="UniProtKB">
        <authorList>
            <consortium name="EnsemblMetazoa"/>
        </authorList>
    </citation>
    <scope>IDENTIFICATION</scope>
</reference>
<dbReference type="OMA" id="WIECVIR"/>
<dbReference type="CDD" id="cd03784">
    <property type="entry name" value="GT1_Gtf-like"/>
    <property type="match status" value="1"/>
</dbReference>
<keyword evidence="6" id="KW-1185">Reference proteome</keyword>
<keyword evidence="2" id="KW-0328">Glycosyltransferase</keyword>
<evidence type="ECO:0000313" key="5">
    <source>
        <dbReference type="EnsemblMetazoa" id="MESCA006249-PA"/>
    </source>
</evidence>
<evidence type="ECO:0000256" key="4">
    <source>
        <dbReference type="SAM" id="Phobius"/>
    </source>
</evidence>
<dbReference type="GO" id="GO:0008194">
    <property type="term" value="F:UDP-glycosyltransferase activity"/>
    <property type="evidence" value="ECO:0007669"/>
    <property type="project" value="InterPro"/>
</dbReference>
<dbReference type="SUPFAM" id="SSF53756">
    <property type="entry name" value="UDP-Glycosyltransferase/glycogen phosphorylase"/>
    <property type="match status" value="1"/>
</dbReference>
<sequence>MQAMAEKHFGSHIEGPLPSISDLEKNISLILVNSHRATDSPRPTISGLVDIGGAHIQKPKPLPKDIQDFIDSANDGVVYFSLGSFMKCADMPKEKLTIIIDALGKLKQKVLWKYEDESIELPRNVMIKKWMPQNDILAQKNVVLFITHGGRFGTLEGSYWGKPMLAIPLFGDQHTNIQRLKRQGVALSLDFLTFTSDELVSKVNTLLTKPFVDKARKISSLFQDNPIQPMDEAMYWIECVIRHKGAPHLKSKAVDMSVFQYLLLDILAIHLGTLVLAGFALFAFVRMFIRLFKKTAPSKKATNKKMK</sequence>
<dbReference type="HOGENOM" id="CLU_012949_2_0_1"/>
<evidence type="ECO:0008006" key="7">
    <source>
        <dbReference type="Google" id="ProtNLM"/>
    </source>
</evidence>
<protein>
    <recommendedName>
        <fullName evidence="7">Glucuronosyltransferase</fullName>
    </recommendedName>
</protein>
<evidence type="ECO:0000313" key="6">
    <source>
        <dbReference type="Proteomes" id="UP000015102"/>
    </source>
</evidence>
<keyword evidence="3" id="KW-0808">Transferase</keyword>
<keyword evidence="4" id="KW-0812">Transmembrane</keyword>
<proteinExistence type="inferred from homology"/>
<evidence type="ECO:0000256" key="3">
    <source>
        <dbReference type="ARBA" id="ARBA00022679"/>
    </source>
</evidence>
<dbReference type="Pfam" id="PF00201">
    <property type="entry name" value="UDPGT"/>
    <property type="match status" value="1"/>
</dbReference>
<dbReference type="AlphaFoldDB" id="T1GRG5"/>
<dbReference type="EMBL" id="CAQQ02189122">
    <property type="status" value="NOT_ANNOTATED_CDS"/>
    <property type="molecule type" value="Genomic_DNA"/>
</dbReference>
<dbReference type="InterPro" id="IPR050271">
    <property type="entry name" value="UDP-glycosyltransferase"/>
</dbReference>
<keyword evidence="4" id="KW-1133">Transmembrane helix</keyword>
<dbReference type="STRING" id="36166.T1GRG5"/>
<dbReference type="Proteomes" id="UP000015102">
    <property type="component" value="Unassembled WGS sequence"/>
</dbReference>
<dbReference type="EnsemblMetazoa" id="MESCA006249-RA">
    <property type="protein sequence ID" value="MESCA006249-PA"/>
    <property type="gene ID" value="MESCA006249"/>
</dbReference>
<organism evidence="5 6">
    <name type="scientific">Megaselia scalaris</name>
    <name type="common">Humpbacked fly</name>
    <name type="synonym">Phora scalaris</name>
    <dbReference type="NCBI Taxonomy" id="36166"/>
    <lineage>
        <taxon>Eukaryota</taxon>
        <taxon>Metazoa</taxon>
        <taxon>Ecdysozoa</taxon>
        <taxon>Arthropoda</taxon>
        <taxon>Hexapoda</taxon>
        <taxon>Insecta</taxon>
        <taxon>Pterygota</taxon>
        <taxon>Neoptera</taxon>
        <taxon>Endopterygota</taxon>
        <taxon>Diptera</taxon>
        <taxon>Brachycera</taxon>
        <taxon>Muscomorpha</taxon>
        <taxon>Platypezoidea</taxon>
        <taxon>Phoridae</taxon>
        <taxon>Megaseliini</taxon>
        <taxon>Megaselia</taxon>
    </lineage>
</organism>
<dbReference type="InterPro" id="IPR002213">
    <property type="entry name" value="UDP_glucos_trans"/>
</dbReference>
<dbReference type="FunFam" id="3.40.50.2000:FF:000050">
    <property type="entry name" value="UDP-glucuronosyltransferase"/>
    <property type="match status" value="1"/>
</dbReference>
<reference evidence="6" key="1">
    <citation type="submission" date="2013-02" db="EMBL/GenBank/DDBJ databases">
        <authorList>
            <person name="Hughes D."/>
        </authorList>
    </citation>
    <scope>NUCLEOTIDE SEQUENCE</scope>
    <source>
        <strain>Durham</strain>
        <strain evidence="6">NC isolate 2 -- Noor lab</strain>
    </source>
</reference>
<dbReference type="PANTHER" id="PTHR48043:SF158">
    <property type="entry name" value="UDP-GLUCURONOSYLTRANSFERASE"/>
    <property type="match status" value="1"/>
</dbReference>
<evidence type="ECO:0000256" key="2">
    <source>
        <dbReference type="ARBA" id="ARBA00022676"/>
    </source>
</evidence>
<evidence type="ECO:0000256" key="1">
    <source>
        <dbReference type="ARBA" id="ARBA00009995"/>
    </source>
</evidence>
<dbReference type="Gene3D" id="3.40.50.2000">
    <property type="entry name" value="Glycogen Phosphorylase B"/>
    <property type="match status" value="1"/>
</dbReference>
<comment type="similarity">
    <text evidence="1">Belongs to the UDP-glycosyltransferase family.</text>
</comment>
<name>T1GRG5_MEGSC</name>
<accession>T1GRG5</accession>
<dbReference type="PANTHER" id="PTHR48043">
    <property type="entry name" value="EG:EG0003.4 PROTEIN-RELATED"/>
    <property type="match status" value="1"/>
</dbReference>